<keyword evidence="2" id="KW-1185">Reference proteome</keyword>
<evidence type="ECO:0000313" key="2">
    <source>
        <dbReference type="Proteomes" id="UP001229421"/>
    </source>
</evidence>
<reference evidence="1" key="1">
    <citation type="journal article" date="2023" name="bioRxiv">
        <title>Improved chromosome-level genome assembly for marigold (Tagetes erecta).</title>
        <authorList>
            <person name="Jiang F."/>
            <person name="Yuan L."/>
            <person name="Wang S."/>
            <person name="Wang H."/>
            <person name="Xu D."/>
            <person name="Wang A."/>
            <person name="Fan W."/>
        </authorList>
    </citation>
    <scope>NUCLEOTIDE SEQUENCE</scope>
    <source>
        <strain evidence="1">WSJ</strain>
        <tissue evidence="1">Leaf</tissue>
    </source>
</reference>
<sequence>MWFRQVAQVFYNLIRLNLEVAQHLLHKVLWNHKERKRIVLHLRLIRRRTLYLGDMGNALVRILNKFCN</sequence>
<evidence type="ECO:0000313" key="1">
    <source>
        <dbReference type="EMBL" id="KAK1441381.1"/>
    </source>
</evidence>
<dbReference type="AlphaFoldDB" id="A0AAD8LLS0"/>
<proteinExistence type="predicted"/>
<gene>
    <name evidence="1" type="ORF">QVD17_07231</name>
</gene>
<name>A0AAD8LLS0_TARER</name>
<dbReference type="Proteomes" id="UP001229421">
    <property type="component" value="Unassembled WGS sequence"/>
</dbReference>
<protein>
    <submittedName>
        <fullName evidence="1">Uncharacterized protein</fullName>
    </submittedName>
</protein>
<accession>A0AAD8LLS0</accession>
<organism evidence="1 2">
    <name type="scientific">Tagetes erecta</name>
    <name type="common">African marigold</name>
    <dbReference type="NCBI Taxonomy" id="13708"/>
    <lineage>
        <taxon>Eukaryota</taxon>
        <taxon>Viridiplantae</taxon>
        <taxon>Streptophyta</taxon>
        <taxon>Embryophyta</taxon>
        <taxon>Tracheophyta</taxon>
        <taxon>Spermatophyta</taxon>
        <taxon>Magnoliopsida</taxon>
        <taxon>eudicotyledons</taxon>
        <taxon>Gunneridae</taxon>
        <taxon>Pentapetalae</taxon>
        <taxon>asterids</taxon>
        <taxon>campanulids</taxon>
        <taxon>Asterales</taxon>
        <taxon>Asteraceae</taxon>
        <taxon>Asteroideae</taxon>
        <taxon>Heliantheae alliance</taxon>
        <taxon>Tageteae</taxon>
        <taxon>Tagetes</taxon>
    </lineage>
</organism>
<dbReference type="EMBL" id="JAUHHV010000001">
    <property type="protein sequence ID" value="KAK1441381.1"/>
    <property type="molecule type" value="Genomic_DNA"/>
</dbReference>
<comment type="caution">
    <text evidence="1">The sequence shown here is derived from an EMBL/GenBank/DDBJ whole genome shotgun (WGS) entry which is preliminary data.</text>
</comment>